<dbReference type="Proteomes" id="UP001638806">
    <property type="component" value="Unassembled WGS sequence"/>
</dbReference>
<gene>
    <name evidence="1" type="ORF">ACCO45_006078</name>
</gene>
<proteinExistence type="predicted"/>
<organism evidence="1 2">
    <name type="scientific">Purpureocillium lilacinum</name>
    <name type="common">Paecilomyces lilacinus</name>
    <dbReference type="NCBI Taxonomy" id="33203"/>
    <lineage>
        <taxon>Eukaryota</taxon>
        <taxon>Fungi</taxon>
        <taxon>Dikarya</taxon>
        <taxon>Ascomycota</taxon>
        <taxon>Pezizomycotina</taxon>
        <taxon>Sordariomycetes</taxon>
        <taxon>Hypocreomycetidae</taxon>
        <taxon>Hypocreales</taxon>
        <taxon>Ophiocordycipitaceae</taxon>
        <taxon>Purpureocillium</taxon>
    </lineage>
</organism>
<accession>A0ACC4DX72</accession>
<comment type="caution">
    <text evidence="1">The sequence shown here is derived from an EMBL/GenBank/DDBJ whole genome shotgun (WGS) entry which is preliminary data.</text>
</comment>
<name>A0ACC4DX72_PURLI</name>
<keyword evidence="2" id="KW-1185">Reference proteome</keyword>
<evidence type="ECO:0000313" key="1">
    <source>
        <dbReference type="EMBL" id="KAL3960961.1"/>
    </source>
</evidence>
<evidence type="ECO:0000313" key="2">
    <source>
        <dbReference type="Proteomes" id="UP001638806"/>
    </source>
</evidence>
<protein>
    <submittedName>
        <fullName evidence="1">Uncharacterized protein</fullName>
    </submittedName>
</protein>
<dbReference type="EMBL" id="JBGNUJ010000004">
    <property type="protein sequence ID" value="KAL3960961.1"/>
    <property type="molecule type" value="Genomic_DNA"/>
</dbReference>
<sequence length="491" mass="53532">MSDLASRITDPKEAATDAAPAPAAAETPAADPTVADAQADGTVEALGGSGLHEPEWDVEVSLSELQDNEATPFHSATTWQDLGLSETILKGLLALKFLKPSKVQGKSLPLMLSDPRETCWHSLNPELARRLRSLPRYCRGSTSPQALVLAPSRELARQIEGVVTAIGRFVENLKIAPAIPGALPRGEPVRASVVIGTPGTVMDIVRRRQLDVSKLRVLVLDEADNMLDQQGLGDQCMRVKGMLPRDIQILLFSATFPDKVNNYASKFAPNAHTLKLQRSELTVKGISQMFIDCPDDNTRYEVLCKLYGLMTIGQSVIFVKTRESANEIQRRMVADGHKVSALHAAFDGNERDDLLAKFRNGENKVLITTNVLARGIDVSSVSMVINYDIPMKGRGDSEPDAETYLHRIGRTGRFGRVGVSISFVYDKKSFDALSKIASAFGIDLVRLDTDDWDEAEEKVKEVIKRNRAQASYAPSATDKAKAQAEAQAAAP</sequence>
<reference evidence="1" key="1">
    <citation type="submission" date="2024-12" db="EMBL/GenBank/DDBJ databases">
        <title>Comparative genomics and development of molecular markers within Purpureocillium lilacinum and among Purpureocillium species.</title>
        <authorList>
            <person name="Yeh Z.-Y."/>
            <person name="Ni N.-T."/>
            <person name="Lo P.-H."/>
            <person name="Mushyakhwo K."/>
            <person name="Lin C.-F."/>
            <person name="Nai Y.-S."/>
        </authorList>
    </citation>
    <scope>NUCLEOTIDE SEQUENCE</scope>
    <source>
        <strain evidence="1">NCHU-NPUST-175</strain>
    </source>
</reference>